<feature type="signal peptide" evidence="1">
    <location>
        <begin position="1"/>
        <end position="25"/>
    </location>
</feature>
<organism evidence="2 3">
    <name type="scientific">Clytia hemisphaerica</name>
    <dbReference type="NCBI Taxonomy" id="252671"/>
    <lineage>
        <taxon>Eukaryota</taxon>
        <taxon>Metazoa</taxon>
        <taxon>Cnidaria</taxon>
        <taxon>Hydrozoa</taxon>
        <taxon>Hydroidolina</taxon>
        <taxon>Leptothecata</taxon>
        <taxon>Obeliida</taxon>
        <taxon>Clytiidae</taxon>
        <taxon>Clytia</taxon>
    </lineage>
</organism>
<feature type="chain" id="PRO_5029873093" evidence="1">
    <location>
        <begin position="26"/>
        <end position="615"/>
    </location>
</feature>
<keyword evidence="1" id="KW-0732">Signal</keyword>
<dbReference type="GeneID" id="136800683"/>
<sequence length="615" mass="69482">MISLNKRMIAFIAFCLLIVVYFLRGKDGNGTGSIVDRIVFMDKNKDGEKHSKTIRNKPKIVSGDIQCKNLKINPFADEMMNLMKDFGKHECDPPNELTTERKGSTLSVTAYKLNFISTTEVIKEGKSFKLGDKKTMTKPKSNPVIQAGNFGSLRNSGSKLCVVPTKEQESSDYSTITFTSECNSKQGVFEFTKEGFIKEKADTKRCFGLKPNTQLKNDAIVVLTKDCGMKFEIVHGGVLKTTDFCIHPLGGGGSSEGQKLCFYKECSEQKRLQYHFYNAVEDKKETQEFEITKEFNMVEYTTTDGKTYNDFVASVPHKEISGLKAASGTQPNVFIITLGEVSSSHFQRKLPKSWKYLQDEMKSTNFPFYAPTHENFIQNVDNLIKGTSPTESADAKTLISLAREKNYLTLFSSDSVHENLTTIEADHSALSLFQAIAKNYDIRAKHYCIASKGFYELSFNYLNDFISTYKKDAKFGMIVLNEMTSQNYNLIGYMDEKLKDILHKIHQLPNTVLIVNSIKGTLLGKLAQTIQGQQEHKQPFLNIYSSNDLKDRFSLNVKRTSQIVSPYDLHFTVKHILTGDSTKHKYGLSLFGDKDFETRKCQIVGVPFELCPCKI</sequence>
<dbReference type="GO" id="GO:0005615">
    <property type="term" value="C:extracellular space"/>
    <property type="evidence" value="ECO:0007669"/>
    <property type="project" value="TreeGrafter"/>
</dbReference>
<dbReference type="OrthoDB" id="413313at2759"/>
<proteinExistence type="predicted"/>
<evidence type="ECO:0000256" key="1">
    <source>
        <dbReference type="SAM" id="SignalP"/>
    </source>
</evidence>
<dbReference type="Pfam" id="PF02995">
    <property type="entry name" value="DUF229"/>
    <property type="match status" value="1"/>
</dbReference>
<dbReference type="RefSeq" id="XP_066913439.1">
    <property type="nucleotide sequence ID" value="XM_067057338.1"/>
</dbReference>
<evidence type="ECO:0000313" key="3">
    <source>
        <dbReference type="Proteomes" id="UP000594262"/>
    </source>
</evidence>
<dbReference type="Gene3D" id="2.80.10.50">
    <property type="match status" value="1"/>
</dbReference>
<dbReference type="PANTHER" id="PTHR10974">
    <property type="entry name" value="FI08016P-RELATED"/>
    <property type="match status" value="1"/>
</dbReference>
<dbReference type="AlphaFoldDB" id="A0A7M5UUD0"/>
<protein>
    <submittedName>
        <fullName evidence="2">Uncharacterized protein</fullName>
    </submittedName>
</protein>
<name>A0A7M5UUD0_9CNID</name>
<keyword evidence="3" id="KW-1185">Reference proteome</keyword>
<dbReference type="EnsemblMetazoa" id="CLYHEMT001544.1">
    <property type="protein sequence ID" value="CLYHEMP001544.1"/>
    <property type="gene ID" value="CLYHEMG001544"/>
</dbReference>
<dbReference type="Proteomes" id="UP000594262">
    <property type="component" value="Unplaced"/>
</dbReference>
<dbReference type="PANTHER" id="PTHR10974:SF1">
    <property type="entry name" value="FI08016P-RELATED"/>
    <property type="match status" value="1"/>
</dbReference>
<accession>A0A7M5UUD0</accession>
<dbReference type="InterPro" id="IPR004245">
    <property type="entry name" value="DUF229"/>
</dbReference>
<evidence type="ECO:0000313" key="2">
    <source>
        <dbReference type="EnsemblMetazoa" id="CLYHEMP001544.1"/>
    </source>
</evidence>
<reference evidence="2" key="1">
    <citation type="submission" date="2021-01" db="UniProtKB">
        <authorList>
            <consortium name="EnsemblMetazoa"/>
        </authorList>
    </citation>
    <scope>IDENTIFICATION</scope>
</reference>